<dbReference type="RefSeq" id="WP_265673813.1">
    <property type="nucleotide sequence ID" value="NZ_JAKRRY010000003.1"/>
</dbReference>
<dbReference type="EMBL" id="JAKRRY010000003">
    <property type="protein sequence ID" value="MCW8345235.1"/>
    <property type="molecule type" value="Genomic_DNA"/>
</dbReference>
<keyword evidence="6" id="KW-1185">Reference proteome</keyword>
<dbReference type="SUPFAM" id="SSF52218">
    <property type="entry name" value="Flavoproteins"/>
    <property type="match status" value="1"/>
</dbReference>
<evidence type="ECO:0000256" key="2">
    <source>
        <dbReference type="ARBA" id="ARBA00022630"/>
    </source>
</evidence>
<keyword evidence="2" id="KW-0285">Flavoprotein</keyword>
<comment type="cofactor">
    <cofactor evidence="1">
        <name>FMN</name>
        <dbReference type="ChEBI" id="CHEBI:58210"/>
    </cofactor>
</comment>
<organism evidence="5 6">
    <name type="scientific">Vibrio qingdaonensis</name>
    <dbReference type="NCBI Taxonomy" id="2829491"/>
    <lineage>
        <taxon>Bacteria</taxon>
        <taxon>Pseudomonadati</taxon>
        <taxon>Pseudomonadota</taxon>
        <taxon>Gammaproteobacteria</taxon>
        <taxon>Vibrionales</taxon>
        <taxon>Vibrionaceae</taxon>
        <taxon>Vibrio</taxon>
    </lineage>
</organism>
<evidence type="ECO:0000256" key="1">
    <source>
        <dbReference type="ARBA" id="ARBA00001917"/>
    </source>
</evidence>
<dbReference type="GO" id="GO:0010181">
    <property type="term" value="F:FMN binding"/>
    <property type="evidence" value="ECO:0007669"/>
    <property type="project" value="InterPro"/>
</dbReference>
<dbReference type="PANTHER" id="PTHR30546:SF23">
    <property type="entry name" value="FLAVOPROTEIN-LIKE PROTEIN YCP4-RELATED"/>
    <property type="match status" value="1"/>
</dbReference>
<dbReference type="PROSITE" id="PS00201">
    <property type="entry name" value="FLAVODOXIN"/>
    <property type="match status" value="1"/>
</dbReference>
<evidence type="ECO:0000313" key="6">
    <source>
        <dbReference type="Proteomes" id="UP001155587"/>
    </source>
</evidence>
<dbReference type="GO" id="GO:0003955">
    <property type="term" value="F:NAD(P)H dehydrogenase (quinone) activity"/>
    <property type="evidence" value="ECO:0007669"/>
    <property type="project" value="TreeGrafter"/>
</dbReference>
<keyword evidence="3" id="KW-0288">FMN</keyword>
<dbReference type="Gene3D" id="3.40.50.360">
    <property type="match status" value="1"/>
</dbReference>
<accession>A0A9X3CL12</accession>
<dbReference type="InterPro" id="IPR029039">
    <property type="entry name" value="Flavoprotein-like_sf"/>
</dbReference>
<sequence>MMSKKMAIVYFSHTGATRMLAERISAGSTAAGVTTTQIEILSSDIVEGRYIRQDIFNVLQQQDAIVFGSPTYMGSAAAQFKAFMDASSNDYVDLAWRNKLAAGFTVGGSLNGEQQQTLLSFFTLACQHAMLWAGLDTSQHNDQLKLNRTGSSIGLVASTLPDSSLVDDNDLATAYYFGQRLAHCLSLHNH</sequence>
<proteinExistence type="predicted"/>
<evidence type="ECO:0000256" key="3">
    <source>
        <dbReference type="ARBA" id="ARBA00022643"/>
    </source>
</evidence>
<reference evidence="5" key="1">
    <citation type="submission" date="2022-02" db="EMBL/GenBank/DDBJ databases">
        <title>Vibrio sp. nov, a new bacterium isolated from seawater.</title>
        <authorList>
            <person name="Yuan Y."/>
        </authorList>
    </citation>
    <scope>NUCLEOTIDE SEQUENCE</scope>
    <source>
        <strain evidence="5">ZSDZ65</strain>
    </source>
</reference>
<protein>
    <submittedName>
        <fullName evidence="5">Flavodoxin family protein</fullName>
    </submittedName>
</protein>
<comment type="caution">
    <text evidence="5">The sequence shown here is derived from an EMBL/GenBank/DDBJ whole genome shotgun (WGS) entry which is preliminary data.</text>
</comment>
<dbReference type="Proteomes" id="UP001155587">
    <property type="component" value="Unassembled WGS sequence"/>
</dbReference>
<evidence type="ECO:0000313" key="5">
    <source>
        <dbReference type="EMBL" id="MCW8345235.1"/>
    </source>
</evidence>
<evidence type="ECO:0000259" key="4">
    <source>
        <dbReference type="PROSITE" id="PS50902"/>
    </source>
</evidence>
<dbReference type="AlphaFoldDB" id="A0A9X3CL12"/>
<dbReference type="PROSITE" id="PS50902">
    <property type="entry name" value="FLAVODOXIN_LIKE"/>
    <property type="match status" value="1"/>
</dbReference>
<dbReference type="PANTHER" id="PTHR30546">
    <property type="entry name" value="FLAVODOXIN-RELATED PROTEIN WRBA-RELATED"/>
    <property type="match status" value="1"/>
</dbReference>
<dbReference type="InterPro" id="IPR005025">
    <property type="entry name" value="FMN_Rdtase-like_dom"/>
</dbReference>
<dbReference type="Pfam" id="PF03358">
    <property type="entry name" value="FMN_red"/>
    <property type="match status" value="1"/>
</dbReference>
<name>A0A9X3CL12_9VIBR</name>
<feature type="domain" description="Flavodoxin-like" evidence="4">
    <location>
        <begin position="6"/>
        <end position="182"/>
    </location>
</feature>
<gene>
    <name evidence="5" type="ORF">MD535_04220</name>
</gene>
<dbReference type="InterPro" id="IPR008254">
    <property type="entry name" value="Flavodoxin/NO_synth"/>
</dbReference>
<dbReference type="InterPro" id="IPR001226">
    <property type="entry name" value="Flavodoxin_CS"/>
</dbReference>
<dbReference type="GO" id="GO:0016020">
    <property type="term" value="C:membrane"/>
    <property type="evidence" value="ECO:0007669"/>
    <property type="project" value="TreeGrafter"/>
</dbReference>
<dbReference type="GO" id="GO:0009055">
    <property type="term" value="F:electron transfer activity"/>
    <property type="evidence" value="ECO:0007669"/>
    <property type="project" value="InterPro"/>
</dbReference>